<evidence type="ECO:0000256" key="1">
    <source>
        <dbReference type="PROSITE-ProRule" id="PRU00169"/>
    </source>
</evidence>
<dbReference type="EMBL" id="JBHSAY010000006">
    <property type="protein sequence ID" value="MFC4131249.1"/>
    <property type="molecule type" value="Genomic_DNA"/>
</dbReference>
<evidence type="ECO:0000259" key="2">
    <source>
        <dbReference type="PROSITE" id="PS50110"/>
    </source>
</evidence>
<comment type="caution">
    <text evidence="3">The sequence shown here is derived from an EMBL/GenBank/DDBJ whole genome shotgun (WGS) entry which is preliminary data.</text>
</comment>
<dbReference type="Proteomes" id="UP001595816">
    <property type="component" value="Unassembled WGS sequence"/>
</dbReference>
<name>A0ABV8LN98_9ACTN</name>
<dbReference type="RefSeq" id="WP_253754604.1">
    <property type="nucleotide sequence ID" value="NZ_JAMZDZ010000001.1"/>
</dbReference>
<protein>
    <recommendedName>
        <fullName evidence="2">Response regulatory domain-containing protein</fullName>
    </recommendedName>
</protein>
<dbReference type="InterPro" id="IPR001789">
    <property type="entry name" value="Sig_transdc_resp-reg_receiver"/>
</dbReference>
<accession>A0ABV8LN98</accession>
<evidence type="ECO:0000313" key="3">
    <source>
        <dbReference type="EMBL" id="MFC4131249.1"/>
    </source>
</evidence>
<feature type="domain" description="Response regulatory" evidence="2">
    <location>
        <begin position="9"/>
        <end position="118"/>
    </location>
</feature>
<sequence>MHPTTEAPRVLIAERNRRLLVTLRRILRNAGYETISTSNPAKLRSMLSTQPDVLVAEADLIPGQEAAIRRLLPKSSMTIVIAPMPDAADAVTEQLSGAVTMLRPLSLAGLMATIEEHVQHQRESAAVG</sequence>
<dbReference type="SUPFAM" id="SSF52172">
    <property type="entry name" value="CheY-like"/>
    <property type="match status" value="1"/>
</dbReference>
<dbReference type="PROSITE" id="PS50110">
    <property type="entry name" value="RESPONSE_REGULATORY"/>
    <property type="match status" value="1"/>
</dbReference>
<dbReference type="Gene3D" id="3.40.50.2300">
    <property type="match status" value="1"/>
</dbReference>
<reference evidence="4" key="1">
    <citation type="journal article" date="2019" name="Int. J. Syst. Evol. Microbiol.">
        <title>The Global Catalogue of Microorganisms (GCM) 10K type strain sequencing project: providing services to taxonomists for standard genome sequencing and annotation.</title>
        <authorList>
            <consortium name="The Broad Institute Genomics Platform"/>
            <consortium name="The Broad Institute Genome Sequencing Center for Infectious Disease"/>
            <person name="Wu L."/>
            <person name="Ma J."/>
        </authorList>
    </citation>
    <scope>NUCLEOTIDE SEQUENCE [LARGE SCALE GENOMIC DNA]</scope>
    <source>
        <strain evidence="4">CGMCC 4.7289</strain>
    </source>
</reference>
<evidence type="ECO:0000313" key="4">
    <source>
        <dbReference type="Proteomes" id="UP001595816"/>
    </source>
</evidence>
<comment type="caution">
    <text evidence="1">Lacks conserved residue(s) required for the propagation of feature annotation.</text>
</comment>
<gene>
    <name evidence="3" type="ORF">ACFOZ4_11610</name>
</gene>
<dbReference type="InterPro" id="IPR011006">
    <property type="entry name" value="CheY-like_superfamily"/>
</dbReference>
<keyword evidence="4" id="KW-1185">Reference proteome</keyword>
<organism evidence="3 4">
    <name type="scientific">Hamadaea flava</name>
    <dbReference type="NCBI Taxonomy" id="1742688"/>
    <lineage>
        <taxon>Bacteria</taxon>
        <taxon>Bacillati</taxon>
        <taxon>Actinomycetota</taxon>
        <taxon>Actinomycetes</taxon>
        <taxon>Micromonosporales</taxon>
        <taxon>Micromonosporaceae</taxon>
        <taxon>Hamadaea</taxon>
    </lineage>
</organism>
<proteinExistence type="predicted"/>